<feature type="domain" description="Inhibitor I9" evidence="15">
    <location>
        <begin position="56"/>
        <end position="155"/>
    </location>
</feature>
<evidence type="ECO:0000256" key="11">
    <source>
        <dbReference type="RuleBase" id="RU003355"/>
    </source>
</evidence>
<protein>
    <submittedName>
        <fullName evidence="17">S8 family serine peptidase</fullName>
    </submittedName>
</protein>
<accession>A0A849BY12</accession>
<evidence type="ECO:0000256" key="10">
    <source>
        <dbReference type="PROSITE-ProRule" id="PRU01240"/>
    </source>
</evidence>
<evidence type="ECO:0000256" key="6">
    <source>
        <dbReference type="ARBA" id="ARBA00022801"/>
    </source>
</evidence>
<feature type="active site" description="Charge relay system" evidence="9 10">
    <location>
        <position position="288"/>
    </location>
</feature>
<dbReference type="InterPro" id="IPR003137">
    <property type="entry name" value="PA_domain"/>
</dbReference>
<dbReference type="Pfam" id="PF17766">
    <property type="entry name" value="fn3_6"/>
    <property type="match status" value="1"/>
</dbReference>
<dbReference type="Pfam" id="PF00082">
    <property type="entry name" value="Peptidase_S8"/>
    <property type="match status" value="1"/>
</dbReference>
<evidence type="ECO:0000256" key="2">
    <source>
        <dbReference type="ARBA" id="ARBA00011073"/>
    </source>
</evidence>
<feature type="domain" description="Peptidase S8/S53" evidence="13">
    <location>
        <begin position="183"/>
        <end position="656"/>
    </location>
</feature>
<keyword evidence="5" id="KW-0732">Signal</keyword>
<keyword evidence="8" id="KW-0325">Glycoprotein</keyword>
<dbReference type="InterPro" id="IPR023828">
    <property type="entry name" value="Peptidase_S8_Ser-AS"/>
</dbReference>
<comment type="subcellular location">
    <subcellularLocation>
        <location evidence="1">Secreted</location>
    </subcellularLocation>
</comment>
<dbReference type="GO" id="GO:0006508">
    <property type="term" value="P:proteolysis"/>
    <property type="evidence" value="ECO:0007669"/>
    <property type="project" value="UniProtKB-KW"/>
</dbReference>
<organism evidence="17 18">
    <name type="scientific">Pseudokineococcus marinus</name>
    <dbReference type="NCBI Taxonomy" id="351215"/>
    <lineage>
        <taxon>Bacteria</taxon>
        <taxon>Bacillati</taxon>
        <taxon>Actinomycetota</taxon>
        <taxon>Actinomycetes</taxon>
        <taxon>Kineosporiales</taxon>
        <taxon>Kineosporiaceae</taxon>
        <taxon>Pseudokineococcus</taxon>
    </lineage>
</organism>
<comment type="caution">
    <text evidence="17">The sequence shown here is derived from an EMBL/GenBank/DDBJ whole genome shotgun (WGS) entry which is preliminary data.</text>
</comment>
<dbReference type="Gene3D" id="2.60.40.2310">
    <property type="match status" value="1"/>
</dbReference>
<dbReference type="InterPro" id="IPR041469">
    <property type="entry name" value="Subtilisin-like_FN3"/>
</dbReference>
<dbReference type="Gene3D" id="3.10.105.10">
    <property type="entry name" value="Dipeptide-binding Protein, Domain 3"/>
    <property type="match status" value="1"/>
</dbReference>
<evidence type="ECO:0000259" key="16">
    <source>
        <dbReference type="Pfam" id="PF17766"/>
    </source>
</evidence>
<dbReference type="CDD" id="cd04852">
    <property type="entry name" value="Peptidases_S8_3"/>
    <property type="match status" value="1"/>
</dbReference>
<dbReference type="Proteomes" id="UP000555552">
    <property type="component" value="Unassembled WGS sequence"/>
</dbReference>
<dbReference type="CDD" id="cd02120">
    <property type="entry name" value="PA_subtilisin_like"/>
    <property type="match status" value="1"/>
</dbReference>
<evidence type="ECO:0000256" key="3">
    <source>
        <dbReference type="ARBA" id="ARBA00022525"/>
    </source>
</evidence>
<evidence type="ECO:0000256" key="9">
    <source>
        <dbReference type="PIRSR" id="PIRSR615500-1"/>
    </source>
</evidence>
<evidence type="ECO:0000256" key="4">
    <source>
        <dbReference type="ARBA" id="ARBA00022670"/>
    </source>
</evidence>
<dbReference type="Gene3D" id="3.30.70.80">
    <property type="entry name" value="Peptidase S8 propeptide/proteinase inhibitor I9"/>
    <property type="match status" value="1"/>
</dbReference>
<dbReference type="InterPro" id="IPR036852">
    <property type="entry name" value="Peptidase_S8/S53_dom_sf"/>
</dbReference>
<feature type="non-terminal residue" evidence="17">
    <location>
        <position position="963"/>
    </location>
</feature>
<dbReference type="SUPFAM" id="SSF52025">
    <property type="entry name" value="PA domain"/>
    <property type="match status" value="1"/>
</dbReference>
<dbReference type="InterPro" id="IPR045051">
    <property type="entry name" value="SBT"/>
</dbReference>
<dbReference type="InterPro" id="IPR000209">
    <property type="entry name" value="Peptidase_S8/S53_dom"/>
</dbReference>
<dbReference type="SUPFAM" id="SSF53850">
    <property type="entry name" value="Periplasmic binding protein-like II"/>
    <property type="match status" value="1"/>
</dbReference>
<dbReference type="InterPro" id="IPR046450">
    <property type="entry name" value="PA_dom_sf"/>
</dbReference>
<feature type="region of interest" description="Disordered" evidence="12">
    <location>
        <begin position="197"/>
        <end position="216"/>
    </location>
</feature>
<proteinExistence type="inferred from homology"/>
<evidence type="ECO:0000256" key="7">
    <source>
        <dbReference type="ARBA" id="ARBA00022825"/>
    </source>
</evidence>
<dbReference type="SUPFAM" id="SSF52743">
    <property type="entry name" value="Subtilisin-like"/>
    <property type="match status" value="1"/>
</dbReference>
<evidence type="ECO:0000313" key="17">
    <source>
        <dbReference type="EMBL" id="NNH24316.1"/>
    </source>
</evidence>
<keyword evidence="4 10" id="KW-0645">Protease</keyword>
<evidence type="ECO:0000259" key="13">
    <source>
        <dbReference type="Pfam" id="PF00082"/>
    </source>
</evidence>
<dbReference type="GO" id="GO:0005576">
    <property type="term" value="C:extracellular region"/>
    <property type="evidence" value="ECO:0007669"/>
    <property type="project" value="UniProtKB-SubCell"/>
</dbReference>
<sequence length="963" mass="97971">MHPRPSPGARSRRAAAVLTGLGLVVATVGSVGPAVASPVAPVGDAAAATDFTDGRYVVTLAQEPAATYEGGVAGLAATAPEEGEKLDAGSREVQRYQRFLERQQEDVADAVDAEPEYQYTAAVNGFSAELTAEQATALAATRGVVSVERDVALDLDTVDSPAFLGLTGEDGVWAQLGGPDATGEGVVVGVIDSGITPENPSFAGEPVTATEPGGVGSTFRTAAGNIGVVKADGEVFEGECETGPSFGADLCNDKLVSARYFADGFVANVPPADYSEFETISPRDGDGHGTHTAGTAVGNGGVEMVVDGRDFGQGSGMAPGAKLATYKVCFEDVDPDTGGCYTSDSVAAINQAVLDGVDVLNYSISGSTTSSIGAVEIAFLSAASAGVFVAASAGNSGPGASTVAHNSPWLTTVAASTHHYFYGTVETGDGELYRGSSVTAPLPEGAPAVLSSEVAAAGVAVDRARLCYPGSLDPAQVEGTVVVCDRGTIARTDKSLAVEQAGGVGMVLTNTAPSSVDADVHYVPTVHVDEVAGAAIKEYVTSAAEPTLAILAGDQTGAAPEPAPVIAGFSSRGPAAAHDGDLLKPDISAPGVSVLAAVAPGPNGGRDFNFLSGTSMSSPHVAGLGALLLGVHPDWSPTAVKSAMMTTAYDLLEEDGTPDTDHFNGGAGHVDPTRFLEPGLVYESDVDEWLSFLERTEEVDFGIPGVDPIDDASNLNQPSIAIGALAGTQTVTRTVTATTPGLYRAVADVPGMDVKVTPRVLNFTAPGQSRTFKVQMTRTSAPLGQYAQGSLTWEGRGLSVRSPVVARPVVVAAPLEVTGDVADGGITYRVTPGSSDAIDVTVNGFVPGQRVTGDVVSGSPITPGVTNASTDIYPIDIPAGTTLGRADLTAGEGADDLDLYITNAAGQLVGQSATGDADEQVMPDIVTGYSDDVETYDYDQDRARELLAEAGQSDLTVDFVYPT</sequence>
<evidence type="ECO:0000256" key="1">
    <source>
        <dbReference type="ARBA" id="ARBA00004613"/>
    </source>
</evidence>
<name>A0A849BY12_9ACTN</name>
<feature type="domain" description="Subtilisin-like protease fibronectin type-III" evidence="16">
    <location>
        <begin position="714"/>
        <end position="805"/>
    </location>
</feature>
<feature type="domain" description="PA" evidence="14">
    <location>
        <begin position="463"/>
        <end position="536"/>
    </location>
</feature>
<dbReference type="PRINTS" id="PR00723">
    <property type="entry name" value="SUBTILISIN"/>
</dbReference>
<comment type="similarity">
    <text evidence="2 10 11">Belongs to the peptidase S8 family.</text>
</comment>
<dbReference type="InterPro" id="IPR037045">
    <property type="entry name" value="S8pro/Inhibitor_I9_sf"/>
</dbReference>
<dbReference type="RefSeq" id="WP_171204073.1">
    <property type="nucleotide sequence ID" value="NZ_JABEMA010000315.1"/>
</dbReference>
<feature type="active site" description="Charge relay system" evidence="9 10">
    <location>
        <position position="192"/>
    </location>
</feature>
<dbReference type="InterPro" id="IPR010259">
    <property type="entry name" value="S8pro/Inhibitor_I9"/>
</dbReference>
<keyword evidence="6 10" id="KW-0378">Hydrolase</keyword>
<evidence type="ECO:0000256" key="12">
    <source>
        <dbReference type="SAM" id="MobiDB-lite"/>
    </source>
</evidence>
<dbReference type="EMBL" id="JABEMA010000315">
    <property type="protein sequence ID" value="NNH24316.1"/>
    <property type="molecule type" value="Genomic_DNA"/>
</dbReference>
<evidence type="ECO:0000256" key="8">
    <source>
        <dbReference type="ARBA" id="ARBA00023180"/>
    </source>
</evidence>
<dbReference type="PANTHER" id="PTHR10795">
    <property type="entry name" value="PROPROTEIN CONVERTASE SUBTILISIN/KEXIN"/>
    <property type="match status" value="1"/>
</dbReference>
<dbReference type="InterPro" id="IPR023827">
    <property type="entry name" value="Peptidase_S8_Asp-AS"/>
</dbReference>
<dbReference type="Gene3D" id="3.50.30.30">
    <property type="match status" value="1"/>
</dbReference>
<dbReference type="PROSITE" id="PS00136">
    <property type="entry name" value="SUBTILASE_ASP"/>
    <property type="match status" value="1"/>
</dbReference>
<reference evidence="17 18" key="1">
    <citation type="submission" date="2020-05" db="EMBL/GenBank/DDBJ databases">
        <title>MicrobeNet Type strains.</title>
        <authorList>
            <person name="Nicholson A.C."/>
        </authorList>
    </citation>
    <scope>NUCLEOTIDE SEQUENCE [LARGE SCALE GENOMIC DNA]</scope>
    <source>
        <strain evidence="17 18">JCM 14547</strain>
    </source>
</reference>
<dbReference type="Gene3D" id="3.40.50.200">
    <property type="entry name" value="Peptidase S8/S53 domain"/>
    <property type="match status" value="1"/>
</dbReference>
<dbReference type="InterPro" id="IPR015500">
    <property type="entry name" value="Peptidase_S8_subtilisin-rel"/>
</dbReference>
<dbReference type="PROSITE" id="PS51892">
    <property type="entry name" value="SUBTILASE"/>
    <property type="match status" value="1"/>
</dbReference>
<evidence type="ECO:0000259" key="15">
    <source>
        <dbReference type="Pfam" id="PF05922"/>
    </source>
</evidence>
<evidence type="ECO:0000313" key="18">
    <source>
        <dbReference type="Proteomes" id="UP000555552"/>
    </source>
</evidence>
<keyword evidence="18" id="KW-1185">Reference proteome</keyword>
<dbReference type="AlphaFoldDB" id="A0A849BY12"/>
<dbReference type="Pfam" id="PF05922">
    <property type="entry name" value="Inhibitor_I9"/>
    <property type="match status" value="1"/>
</dbReference>
<keyword evidence="7 10" id="KW-0720">Serine protease</keyword>
<dbReference type="InterPro" id="IPR034197">
    <property type="entry name" value="Peptidases_S8_3"/>
</dbReference>
<evidence type="ECO:0000256" key="5">
    <source>
        <dbReference type="ARBA" id="ARBA00022729"/>
    </source>
</evidence>
<evidence type="ECO:0000259" key="14">
    <source>
        <dbReference type="Pfam" id="PF02225"/>
    </source>
</evidence>
<dbReference type="GO" id="GO:0004252">
    <property type="term" value="F:serine-type endopeptidase activity"/>
    <property type="evidence" value="ECO:0007669"/>
    <property type="project" value="UniProtKB-UniRule"/>
</dbReference>
<dbReference type="PROSITE" id="PS00138">
    <property type="entry name" value="SUBTILASE_SER"/>
    <property type="match status" value="1"/>
</dbReference>
<keyword evidence="3" id="KW-0964">Secreted</keyword>
<dbReference type="Pfam" id="PF02225">
    <property type="entry name" value="PA"/>
    <property type="match status" value="1"/>
</dbReference>
<gene>
    <name evidence="17" type="ORF">HLB09_14710</name>
</gene>
<feature type="active site" description="Charge relay system" evidence="9 10">
    <location>
        <position position="615"/>
    </location>
</feature>